<protein>
    <submittedName>
        <fullName evidence="2">Cyclic nucleotide-binding domain-containing protein</fullName>
    </submittedName>
</protein>
<dbReference type="InterPro" id="IPR050397">
    <property type="entry name" value="Env_Response_Regulators"/>
</dbReference>
<dbReference type="CDD" id="cd00038">
    <property type="entry name" value="CAP_ED"/>
    <property type="match status" value="1"/>
</dbReference>
<dbReference type="SUPFAM" id="SSF51206">
    <property type="entry name" value="cAMP-binding domain-like"/>
    <property type="match status" value="1"/>
</dbReference>
<accession>A0A9X4RMI0</accession>
<reference evidence="2" key="1">
    <citation type="journal article" date="2022" name="bioRxiv">
        <title>Thiovibrio frasassiensisgen. nov., sp. nov., an autotrophic, elemental sulfur disproportionating bacterium isolated from sulfidic karst sediment, and proposal of Thiovibrionaceae fam. nov.</title>
        <authorList>
            <person name="Aronson H."/>
            <person name="Thomas C."/>
            <person name="Bhattacharyya M."/>
            <person name="Eckstein S."/>
            <person name="Jensen S."/>
            <person name="Barco R."/>
            <person name="Macalady J."/>
            <person name="Amend J."/>
        </authorList>
    </citation>
    <scope>NUCLEOTIDE SEQUENCE</scope>
    <source>
        <strain evidence="2">RS19-109</strain>
    </source>
</reference>
<dbReference type="PANTHER" id="PTHR24567">
    <property type="entry name" value="CRP FAMILY TRANSCRIPTIONAL REGULATORY PROTEIN"/>
    <property type="match status" value="1"/>
</dbReference>
<comment type="caution">
    <text evidence="2">The sequence shown here is derived from an EMBL/GenBank/DDBJ whole genome shotgun (WGS) entry which is preliminary data.</text>
</comment>
<dbReference type="Proteomes" id="UP001154240">
    <property type="component" value="Unassembled WGS sequence"/>
</dbReference>
<dbReference type="InterPro" id="IPR014710">
    <property type="entry name" value="RmlC-like_jellyroll"/>
</dbReference>
<gene>
    <name evidence="2" type="ORF">OLX77_09505</name>
</gene>
<sequence>MGEFFAYLELREWQSAEIVMKSGESGDFMGFLVEGKLAVKMEAIFHGKFILVAVLERGSLVGETSVVEEGYRHATVVATEQSRVLILSRENMERMLGEAPALGLKLLRRIIHVLGHRLGKASDRLSKLL</sequence>
<organism evidence="2 3">
    <name type="scientific">Thiovibrio frasassiensis</name>
    <dbReference type="NCBI Taxonomy" id="2984131"/>
    <lineage>
        <taxon>Bacteria</taxon>
        <taxon>Pseudomonadati</taxon>
        <taxon>Thermodesulfobacteriota</taxon>
        <taxon>Desulfobulbia</taxon>
        <taxon>Desulfobulbales</taxon>
        <taxon>Thiovibrionaceae</taxon>
        <taxon>Thiovibrio</taxon>
    </lineage>
</organism>
<dbReference type="RefSeq" id="WP_307633357.1">
    <property type="nucleotide sequence ID" value="NZ_JAPHEH010000001.1"/>
</dbReference>
<dbReference type="Gene3D" id="2.60.120.10">
    <property type="entry name" value="Jelly Rolls"/>
    <property type="match status" value="1"/>
</dbReference>
<dbReference type="AlphaFoldDB" id="A0A9X4RMI0"/>
<feature type="domain" description="Cyclic nucleotide-binding" evidence="1">
    <location>
        <begin position="1"/>
        <end position="113"/>
    </location>
</feature>
<dbReference type="SMART" id="SM00100">
    <property type="entry name" value="cNMP"/>
    <property type="match status" value="1"/>
</dbReference>
<dbReference type="PANTHER" id="PTHR24567:SF26">
    <property type="entry name" value="REGULATORY PROTEIN YEIL"/>
    <property type="match status" value="1"/>
</dbReference>
<keyword evidence="3" id="KW-1185">Reference proteome</keyword>
<dbReference type="PROSITE" id="PS50042">
    <property type="entry name" value="CNMP_BINDING_3"/>
    <property type="match status" value="1"/>
</dbReference>
<evidence type="ECO:0000313" key="2">
    <source>
        <dbReference type="EMBL" id="MDG4476390.1"/>
    </source>
</evidence>
<evidence type="ECO:0000259" key="1">
    <source>
        <dbReference type="PROSITE" id="PS50042"/>
    </source>
</evidence>
<dbReference type="EMBL" id="JAPHEH010000001">
    <property type="protein sequence ID" value="MDG4476390.1"/>
    <property type="molecule type" value="Genomic_DNA"/>
</dbReference>
<evidence type="ECO:0000313" key="3">
    <source>
        <dbReference type="Proteomes" id="UP001154240"/>
    </source>
</evidence>
<reference evidence="2" key="2">
    <citation type="submission" date="2022-10" db="EMBL/GenBank/DDBJ databases">
        <authorList>
            <person name="Aronson H.S."/>
        </authorList>
    </citation>
    <scope>NUCLEOTIDE SEQUENCE</scope>
    <source>
        <strain evidence="2">RS19-109</strain>
    </source>
</reference>
<dbReference type="Pfam" id="PF00027">
    <property type="entry name" value="cNMP_binding"/>
    <property type="match status" value="1"/>
</dbReference>
<dbReference type="InterPro" id="IPR000595">
    <property type="entry name" value="cNMP-bd_dom"/>
</dbReference>
<proteinExistence type="predicted"/>
<dbReference type="InterPro" id="IPR018490">
    <property type="entry name" value="cNMP-bd_dom_sf"/>
</dbReference>
<dbReference type="GO" id="GO:0005829">
    <property type="term" value="C:cytosol"/>
    <property type="evidence" value="ECO:0007669"/>
    <property type="project" value="TreeGrafter"/>
</dbReference>
<dbReference type="GO" id="GO:0003700">
    <property type="term" value="F:DNA-binding transcription factor activity"/>
    <property type="evidence" value="ECO:0007669"/>
    <property type="project" value="TreeGrafter"/>
</dbReference>
<name>A0A9X4RMI0_9BACT</name>